<keyword evidence="9" id="KW-0406">Ion transport</keyword>
<dbReference type="InterPro" id="IPR057291">
    <property type="entry name" value="CHX17_2nd"/>
</dbReference>
<feature type="transmembrane region" description="Helical" evidence="12">
    <location>
        <begin position="51"/>
        <end position="70"/>
    </location>
</feature>
<keyword evidence="8 12" id="KW-1133">Transmembrane helix</keyword>
<keyword evidence="17" id="KW-1185">Reference proteome</keyword>
<evidence type="ECO:0000256" key="6">
    <source>
        <dbReference type="ARBA" id="ARBA00022692"/>
    </source>
</evidence>
<evidence type="ECO:0000256" key="1">
    <source>
        <dbReference type="ARBA" id="ARBA00003198"/>
    </source>
</evidence>
<dbReference type="GO" id="GO:1902600">
    <property type="term" value="P:proton transmembrane transport"/>
    <property type="evidence" value="ECO:0007669"/>
    <property type="project" value="InterPro"/>
</dbReference>
<dbReference type="GO" id="GO:0015297">
    <property type="term" value="F:antiporter activity"/>
    <property type="evidence" value="ECO:0007669"/>
    <property type="project" value="InterPro"/>
</dbReference>
<reference evidence="16 17" key="1">
    <citation type="submission" date="2022-12" db="EMBL/GenBank/DDBJ databases">
        <title>Chromosome-scale assembly of the Ensete ventricosum genome.</title>
        <authorList>
            <person name="Dussert Y."/>
            <person name="Stocks J."/>
            <person name="Wendawek A."/>
            <person name="Woldeyes F."/>
            <person name="Nichols R.A."/>
            <person name="Borrell J.S."/>
        </authorList>
    </citation>
    <scope>NUCLEOTIDE SEQUENCE [LARGE SCALE GENOMIC DNA]</scope>
    <source>
        <strain evidence="17">cv. Maze</strain>
        <tissue evidence="16">Seeds</tissue>
    </source>
</reference>
<dbReference type="GO" id="GO:0016020">
    <property type="term" value="C:membrane"/>
    <property type="evidence" value="ECO:0007669"/>
    <property type="project" value="UniProtKB-SubCell"/>
</dbReference>
<feature type="transmembrane region" description="Helical" evidence="12">
    <location>
        <begin position="335"/>
        <end position="356"/>
    </location>
</feature>
<accession>A0AAV8RIT3</accession>
<feature type="transmembrane region" description="Helical" evidence="12">
    <location>
        <begin position="425"/>
        <end position="448"/>
    </location>
</feature>
<keyword evidence="6 12" id="KW-0812">Transmembrane</keyword>
<dbReference type="InterPro" id="IPR057290">
    <property type="entry name" value="CHX17_C"/>
</dbReference>
<keyword evidence="5" id="KW-0633">Potassium transport</keyword>
<dbReference type="PANTHER" id="PTHR32468">
    <property type="entry name" value="CATION/H + ANTIPORTER"/>
    <property type="match status" value="1"/>
</dbReference>
<dbReference type="GO" id="GO:0006885">
    <property type="term" value="P:regulation of pH"/>
    <property type="evidence" value="ECO:0007669"/>
    <property type="project" value="TreeGrafter"/>
</dbReference>
<feature type="domain" description="Cation/H+ exchanger transmembrane" evidence="13">
    <location>
        <begin position="63"/>
        <end position="445"/>
    </location>
</feature>
<dbReference type="Pfam" id="PF00999">
    <property type="entry name" value="Na_H_Exchanger"/>
    <property type="match status" value="1"/>
</dbReference>
<evidence type="ECO:0000259" key="15">
    <source>
        <dbReference type="Pfam" id="PF23259"/>
    </source>
</evidence>
<dbReference type="Pfam" id="PF23259">
    <property type="entry name" value="CHX17_C"/>
    <property type="match status" value="1"/>
</dbReference>
<evidence type="ECO:0000313" key="17">
    <source>
        <dbReference type="Proteomes" id="UP001222027"/>
    </source>
</evidence>
<organism evidence="16 17">
    <name type="scientific">Ensete ventricosum</name>
    <name type="common">Abyssinian banana</name>
    <name type="synonym">Musa ensete</name>
    <dbReference type="NCBI Taxonomy" id="4639"/>
    <lineage>
        <taxon>Eukaryota</taxon>
        <taxon>Viridiplantae</taxon>
        <taxon>Streptophyta</taxon>
        <taxon>Embryophyta</taxon>
        <taxon>Tracheophyta</taxon>
        <taxon>Spermatophyta</taxon>
        <taxon>Magnoliopsida</taxon>
        <taxon>Liliopsida</taxon>
        <taxon>Zingiberales</taxon>
        <taxon>Musaceae</taxon>
        <taxon>Ensete</taxon>
    </lineage>
</organism>
<feature type="domain" description="Cation/H(+) antiporter C-terminal" evidence="15">
    <location>
        <begin position="641"/>
        <end position="783"/>
    </location>
</feature>
<dbReference type="InterPro" id="IPR006153">
    <property type="entry name" value="Cation/H_exchanger_TM"/>
</dbReference>
<feature type="domain" description="Cation/H(+) antiporter central" evidence="14">
    <location>
        <begin position="502"/>
        <end position="632"/>
    </location>
</feature>
<evidence type="ECO:0000259" key="14">
    <source>
        <dbReference type="Pfam" id="PF23256"/>
    </source>
</evidence>
<keyword evidence="10 12" id="KW-0472">Membrane</keyword>
<evidence type="ECO:0000256" key="12">
    <source>
        <dbReference type="SAM" id="Phobius"/>
    </source>
</evidence>
<feature type="transmembrane region" description="Helical" evidence="12">
    <location>
        <begin position="248"/>
        <end position="271"/>
    </location>
</feature>
<comment type="function">
    <text evidence="1">May function as sodium-coupled metabolite transporter across the chloroplast envelope.</text>
</comment>
<feature type="transmembrane region" description="Helical" evidence="12">
    <location>
        <begin position="362"/>
        <end position="382"/>
    </location>
</feature>
<evidence type="ECO:0000313" key="16">
    <source>
        <dbReference type="EMBL" id="KAJ8498722.1"/>
    </source>
</evidence>
<proteinExistence type="inferred from homology"/>
<dbReference type="GO" id="GO:0006813">
    <property type="term" value="P:potassium ion transport"/>
    <property type="evidence" value="ECO:0007669"/>
    <property type="project" value="UniProtKB-KW"/>
</dbReference>
<dbReference type="GO" id="GO:0009941">
    <property type="term" value="C:chloroplast envelope"/>
    <property type="evidence" value="ECO:0007669"/>
    <property type="project" value="UniProtKB-SubCell"/>
</dbReference>
<sequence>MATAAGGEHTEDGFPGTLTTAMRSINCYPAMLTTSAGIWLGDNPLRFSLPILLYQIIIIFVVSNLTHVVLARLRQPIIMSQIVAGMLLGPNFLGRNMWFSKQLFARQSFEQLETIAVFSMMIFLFVVGVKADLGMIPKAGKKAVFIAVLGTLLPYVSVYGMITALKHELPPRFRNTPLLLVMSDKWCLTSYAVLSCFLSDLDLLTSKLGRLAMSATIIADFIHLFADACIGTYLLAAKQGDPMKGITGPVAFFGMVGFIMLIMRPLVLWLIRRTPEGALLSEARQVVVLLMALACGLMSAIIGFDFFAGPFFFGLVLPGGAPLGTTLVERVNRFVTGLLMPVAMALAGLRMDLASVTEPAQWAWLEGFLVLCVVAKFVGVILPCAYCNMPHRESVCLALMMVTKGVYEVGNALGWREAQLVDDQLYTVIIISIFVFGGSTAPLVKYLYRPEDRYVAFKRRTLQHATPDDELRILACVHEQEDVNPILALLEASGPSPDAPICVYFLHLIQLVGRADAVIHLHKIKNPSTSSWATTRSESDRIANAFRLFEKQYAGGISVLPYVCISPYSTMHDDICSLAHDKKTTLVIVPFHKRIGADDSISSANDAIQAVNLNVLQYAPCSVGILVDHGLSDGVSLLHHVAVYFLGGADDREALAYGLLMVERAAASLTVVRFLPPKECREDGWEERLDDKILMQFRQEWVDEKRVMYREEEAKDGEAMVRAIRETSPEFSLLIVGRREGKESLLTAGMSMWSEYPELGVIGDMLASTDFGGEASTLVVQQQRRVTGEQSIDNLEPTRIHIGKRVVPRDEDDDY</sequence>
<evidence type="ECO:0000256" key="2">
    <source>
        <dbReference type="ARBA" id="ARBA00004119"/>
    </source>
</evidence>
<dbReference type="InterPro" id="IPR038770">
    <property type="entry name" value="Na+/solute_symporter_sf"/>
</dbReference>
<comment type="similarity">
    <text evidence="11">Belongs to the monovalent cation:proton antiporter 2 (CPA2) transporter (TC 2.A.37) family. CHX (TC 2.A.37.4) subfamily.</text>
</comment>
<evidence type="ECO:0000256" key="9">
    <source>
        <dbReference type="ARBA" id="ARBA00023065"/>
    </source>
</evidence>
<feature type="transmembrane region" description="Helical" evidence="12">
    <location>
        <begin position="211"/>
        <end position="236"/>
    </location>
</feature>
<dbReference type="Pfam" id="PF23256">
    <property type="entry name" value="CHX17_2nd"/>
    <property type="match status" value="1"/>
</dbReference>
<evidence type="ECO:0008006" key="18">
    <source>
        <dbReference type="Google" id="ProtNLM"/>
    </source>
</evidence>
<feature type="transmembrane region" description="Helical" evidence="12">
    <location>
        <begin position="283"/>
        <end position="304"/>
    </location>
</feature>
<dbReference type="Gene3D" id="3.40.50.12370">
    <property type="match status" value="1"/>
</dbReference>
<dbReference type="GO" id="GO:0012505">
    <property type="term" value="C:endomembrane system"/>
    <property type="evidence" value="ECO:0007669"/>
    <property type="project" value="TreeGrafter"/>
</dbReference>
<keyword evidence="4" id="KW-0813">Transport</keyword>
<feature type="transmembrane region" description="Helical" evidence="12">
    <location>
        <begin position="143"/>
        <end position="165"/>
    </location>
</feature>
<evidence type="ECO:0000256" key="8">
    <source>
        <dbReference type="ARBA" id="ARBA00022989"/>
    </source>
</evidence>
<dbReference type="EMBL" id="JAQQAF010000003">
    <property type="protein sequence ID" value="KAJ8498722.1"/>
    <property type="molecule type" value="Genomic_DNA"/>
</dbReference>
<evidence type="ECO:0000256" key="11">
    <source>
        <dbReference type="ARBA" id="ARBA00038341"/>
    </source>
</evidence>
<protein>
    <recommendedName>
        <fullName evidence="18">Cation/H+ exchanger domain-containing protein</fullName>
    </recommendedName>
</protein>
<evidence type="ECO:0000256" key="5">
    <source>
        <dbReference type="ARBA" id="ARBA00022538"/>
    </source>
</evidence>
<evidence type="ECO:0000256" key="3">
    <source>
        <dbReference type="ARBA" id="ARBA00004141"/>
    </source>
</evidence>
<evidence type="ECO:0000256" key="4">
    <source>
        <dbReference type="ARBA" id="ARBA00022448"/>
    </source>
</evidence>
<dbReference type="AlphaFoldDB" id="A0AAV8RIT3"/>
<comment type="caution">
    <text evidence="16">The sequence shown here is derived from an EMBL/GenBank/DDBJ whole genome shotgun (WGS) entry which is preliminary data.</text>
</comment>
<dbReference type="InterPro" id="IPR050794">
    <property type="entry name" value="CPA2_transporter"/>
</dbReference>
<feature type="transmembrane region" description="Helical" evidence="12">
    <location>
        <begin position="77"/>
        <end position="94"/>
    </location>
</feature>
<evidence type="ECO:0000256" key="7">
    <source>
        <dbReference type="ARBA" id="ARBA00022958"/>
    </source>
</evidence>
<gene>
    <name evidence="16" type="ORF">OPV22_009274</name>
</gene>
<keyword evidence="7" id="KW-0630">Potassium</keyword>
<evidence type="ECO:0000256" key="10">
    <source>
        <dbReference type="ARBA" id="ARBA00023136"/>
    </source>
</evidence>
<evidence type="ECO:0000259" key="13">
    <source>
        <dbReference type="Pfam" id="PF00999"/>
    </source>
</evidence>
<feature type="transmembrane region" description="Helical" evidence="12">
    <location>
        <begin position="114"/>
        <end position="131"/>
    </location>
</feature>
<name>A0AAV8RIT3_ENSVE</name>
<dbReference type="Gene3D" id="1.20.1530.20">
    <property type="match status" value="1"/>
</dbReference>
<comment type="subcellular location">
    <subcellularLocation>
        <location evidence="3">Membrane</location>
        <topology evidence="3">Multi-pass membrane protein</topology>
    </subcellularLocation>
    <subcellularLocation>
        <location evidence="2">Plastid</location>
        <location evidence="2">Chloroplast envelope</location>
    </subcellularLocation>
</comment>
<dbReference type="PANTHER" id="PTHR32468:SF102">
    <property type="entry name" value="OS08G0117800 PROTEIN"/>
    <property type="match status" value="1"/>
</dbReference>
<dbReference type="Proteomes" id="UP001222027">
    <property type="component" value="Unassembled WGS sequence"/>
</dbReference>